<accession>A0AAD8WQ01</accession>
<dbReference type="Proteomes" id="UP001231189">
    <property type="component" value="Unassembled WGS sequence"/>
</dbReference>
<dbReference type="PANTHER" id="PTHR45675:SF7">
    <property type="entry name" value="TRANSCRIPTION FACTOR MYB48"/>
    <property type="match status" value="1"/>
</dbReference>
<evidence type="ECO:0000313" key="10">
    <source>
        <dbReference type="EMBL" id="KAK1670271.1"/>
    </source>
</evidence>
<dbReference type="GO" id="GO:0043565">
    <property type="term" value="F:sequence-specific DNA binding"/>
    <property type="evidence" value="ECO:0007669"/>
    <property type="project" value="InterPro"/>
</dbReference>
<feature type="region of interest" description="Disordered" evidence="7">
    <location>
        <begin position="1"/>
        <end position="26"/>
    </location>
</feature>
<organism evidence="10 11">
    <name type="scientific">Lolium multiflorum</name>
    <name type="common">Italian ryegrass</name>
    <name type="synonym">Lolium perenne subsp. multiflorum</name>
    <dbReference type="NCBI Taxonomy" id="4521"/>
    <lineage>
        <taxon>Eukaryota</taxon>
        <taxon>Viridiplantae</taxon>
        <taxon>Streptophyta</taxon>
        <taxon>Embryophyta</taxon>
        <taxon>Tracheophyta</taxon>
        <taxon>Spermatophyta</taxon>
        <taxon>Magnoliopsida</taxon>
        <taxon>Liliopsida</taxon>
        <taxon>Poales</taxon>
        <taxon>Poaceae</taxon>
        <taxon>BOP clade</taxon>
        <taxon>Pooideae</taxon>
        <taxon>Poodae</taxon>
        <taxon>Poeae</taxon>
        <taxon>Poeae Chloroplast Group 2 (Poeae type)</taxon>
        <taxon>Loliodinae</taxon>
        <taxon>Loliinae</taxon>
        <taxon>Lolium</taxon>
    </lineage>
</organism>
<dbReference type="PROSITE" id="PS51294">
    <property type="entry name" value="HTH_MYB"/>
    <property type="match status" value="2"/>
</dbReference>
<evidence type="ECO:0000256" key="1">
    <source>
        <dbReference type="ARBA" id="ARBA00004123"/>
    </source>
</evidence>
<comment type="subcellular location">
    <subcellularLocation>
        <location evidence="1">Nucleus</location>
    </subcellularLocation>
</comment>
<dbReference type="InterPro" id="IPR001005">
    <property type="entry name" value="SANT/Myb"/>
</dbReference>
<evidence type="ECO:0000256" key="5">
    <source>
        <dbReference type="ARBA" id="ARBA00023163"/>
    </source>
</evidence>
<dbReference type="InterPro" id="IPR009057">
    <property type="entry name" value="Homeodomain-like_sf"/>
</dbReference>
<evidence type="ECO:0000313" key="11">
    <source>
        <dbReference type="Proteomes" id="UP001231189"/>
    </source>
</evidence>
<keyword evidence="3" id="KW-0805">Transcription regulation</keyword>
<proteinExistence type="predicted"/>
<dbReference type="SUPFAM" id="SSF46689">
    <property type="entry name" value="Homeodomain-like"/>
    <property type="match status" value="1"/>
</dbReference>
<evidence type="ECO:0000256" key="3">
    <source>
        <dbReference type="ARBA" id="ARBA00023015"/>
    </source>
</evidence>
<evidence type="ECO:0000256" key="7">
    <source>
        <dbReference type="SAM" id="MobiDB-lite"/>
    </source>
</evidence>
<feature type="domain" description="HTH myb-type" evidence="9">
    <location>
        <begin position="73"/>
        <end position="127"/>
    </location>
</feature>
<keyword evidence="2" id="KW-0677">Repeat</keyword>
<dbReference type="AlphaFoldDB" id="A0AAD8WQ01"/>
<keyword evidence="5" id="KW-0804">Transcription</keyword>
<feature type="domain" description="Myb-like" evidence="8">
    <location>
        <begin position="20"/>
        <end position="72"/>
    </location>
</feature>
<name>A0AAD8WQ01_LOLMU</name>
<evidence type="ECO:0000259" key="8">
    <source>
        <dbReference type="PROSITE" id="PS50090"/>
    </source>
</evidence>
<dbReference type="PROSITE" id="PS50090">
    <property type="entry name" value="MYB_LIKE"/>
    <property type="match status" value="2"/>
</dbReference>
<dbReference type="CDD" id="cd00167">
    <property type="entry name" value="SANT"/>
    <property type="match status" value="2"/>
</dbReference>
<sequence length="249" mass="27704">MKTKQSKTSPEMGEVAHPGAGGYRKGPWTEQEDMKLVWFVRLFGERRWDFLAKVSGLNRTGKSCRLRWVNYLHPDLKRGRMTPDEERLVVELHAKWGNRWSRIAKAMPGRTDNEIKNYWRTHTRKQDKTQRSASASASTTTSISAASPATSSSSSSNNNDDQCHHGDDETAATAPSQEPLIYTGGIGMDSLFWNDPIDSYAWSNTAAAAASMMVVPSSPVWDYCCSDSLWGTVDDEVAEYKKMLGVGAS</sequence>
<dbReference type="FunFam" id="1.10.10.60:FF:000011">
    <property type="entry name" value="Myb transcription factor"/>
    <property type="match status" value="1"/>
</dbReference>
<feature type="region of interest" description="Disordered" evidence="7">
    <location>
        <begin position="117"/>
        <end position="176"/>
    </location>
</feature>
<dbReference type="PANTHER" id="PTHR45675">
    <property type="entry name" value="MYB TRANSCRIPTION FACTOR-RELATED-RELATED"/>
    <property type="match status" value="1"/>
</dbReference>
<feature type="domain" description="Myb-like" evidence="8">
    <location>
        <begin position="73"/>
        <end position="123"/>
    </location>
</feature>
<dbReference type="InterPro" id="IPR017930">
    <property type="entry name" value="Myb_dom"/>
</dbReference>
<keyword evidence="6" id="KW-0539">Nucleus</keyword>
<dbReference type="InterPro" id="IPR044676">
    <property type="entry name" value="EOBI/EOBII-like_plant"/>
</dbReference>
<gene>
    <name evidence="10" type="ORF">QYE76_058430</name>
</gene>
<dbReference type="Gene3D" id="1.10.10.60">
    <property type="entry name" value="Homeodomain-like"/>
    <property type="match status" value="2"/>
</dbReference>
<dbReference type="Pfam" id="PF00249">
    <property type="entry name" value="Myb_DNA-binding"/>
    <property type="match status" value="2"/>
</dbReference>
<evidence type="ECO:0000256" key="4">
    <source>
        <dbReference type="ARBA" id="ARBA00023125"/>
    </source>
</evidence>
<comment type="caution">
    <text evidence="10">The sequence shown here is derived from an EMBL/GenBank/DDBJ whole genome shotgun (WGS) entry which is preliminary data.</text>
</comment>
<feature type="compositionally biased region" description="Low complexity" evidence="7">
    <location>
        <begin position="132"/>
        <end position="156"/>
    </location>
</feature>
<reference evidence="10" key="1">
    <citation type="submission" date="2023-07" db="EMBL/GenBank/DDBJ databases">
        <title>A chromosome-level genome assembly of Lolium multiflorum.</title>
        <authorList>
            <person name="Chen Y."/>
            <person name="Copetti D."/>
            <person name="Kolliker R."/>
            <person name="Studer B."/>
        </authorList>
    </citation>
    <scope>NUCLEOTIDE SEQUENCE</scope>
    <source>
        <strain evidence="10">02402/16</strain>
        <tissue evidence="10">Leaf</tissue>
    </source>
</reference>
<evidence type="ECO:0000259" key="9">
    <source>
        <dbReference type="PROSITE" id="PS51294"/>
    </source>
</evidence>
<dbReference type="GO" id="GO:0003700">
    <property type="term" value="F:DNA-binding transcription factor activity"/>
    <property type="evidence" value="ECO:0007669"/>
    <property type="project" value="InterPro"/>
</dbReference>
<dbReference type="FunFam" id="1.10.10.60:FF:000517">
    <property type="entry name" value="MYB-related transcription factor"/>
    <property type="match status" value="1"/>
</dbReference>
<feature type="domain" description="HTH myb-type" evidence="9">
    <location>
        <begin position="24"/>
        <end position="72"/>
    </location>
</feature>
<keyword evidence="11" id="KW-1185">Reference proteome</keyword>
<dbReference type="EMBL" id="JAUUTY010000003">
    <property type="protein sequence ID" value="KAK1670271.1"/>
    <property type="molecule type" value="Genomic_DNA"/>
</dbReference>
<protein>
    <submittedName>
        <fullName evidence="10">Uncharacterized protein</fullName>
    </submittedName>
</protein>
<evidence type="ECO:0000256" key="6">
    <source>
        <dbReference type="ARBA" id="ARBA00023242"/>
    </source>
</evidence>
<dbReference type="SMART" id="SM00717">
    <property type="entry name" value="SANT"/>
    <property type="match status" value="2"/>
</dbReference>
<keyword evidence="4" id="KW-0238">DNA-binding</keyword>
<dbReference type="GO" id="GO:0005634">
    <property type="term" value="C:nucleus"/>
    <property type="evidence" value="ECO:0007669"/>
    <property type="project" value="UniProtKB-SubCell"/>
</dbReference>
<evidence type="ECO:0000256" key="2">
    <source>
        <dbReference type="ARBA" id="ARBA00022737"/>
    </source>
</evidence>